<evidence type="ECO:0008006" key="3">
    <source>
        <dbReference type="Google" id="ProtNLM"/>
    </source>
</evidence>
<name>A0A855XCH3_9BACT</name>
<protein>
    <recommendedName>
        <fullName evidence="3">Fibronectin type-III domain-containing protein</fullName>
    </recommendedName>
</protein>
<reference evidence="1 2" key="1">
    <citation type="journal article" date="2018" name="ISME J.">
        <title>A methanotrophic archaeon couples anaerobic oxidation of methane to Fe(III) reduction.</title>
        <authorList>
            <person name="Cai C."/>
            <person name="Leu A.O."/>
            <person name="Xie G.J."/>
            <person name="Guo J."/>
            <person name="Feng Y."/>
            <person name="Zhao J.X."/>
            <person name="Tyson G.W."/>
            <person name="Yuan Z."/>
            <person name="Hu S."/>
        </authorList>
    </citation>
    <scope>NUCLEOTIDE SEQUENCE [LARGE SCALE GENOMIC DNA]</scope>
    <source>
        <strain evidence="1">FeB_12</strain>
    </source>
</reference>
<dbReference type="Proteomes" id="UP000250918">
    <property type="component" value="Unassembled WGS sequence"/>
</dbReference>
<dbReference type="EMBL" id="PQAP01000001">
    <property type="protein sequence ID" value="PWB76420.1"/>
    <property type="molecule type" value="Genomic_DNA"/>
</dbReference>
<dbReference type="InterPro" id="IPR013783">
    <property type="entry name" value="Ig-like_fold"/>
</dbReference>
<dbReference type="InterPro" id="IPR036116">
    <property type="entry name" value="FN3_sf"/>
</dbReference>
<proteinExistence type="predicted"/>
<organism evidence="1 2">
    <name type="scientific">candidate division GN15 bacterium</name>
    <dbReference type="NCBI Taxonomy" id="2072418"/>
    <lineage>
        <taxon>Bacteria</taxon>
        <taxon>candidate division GN15</taxon>
    </lineage>
</organism>
<gene>
    <name evidence="1" type="ORF">C3F09_00175</name>
</gene>
<comment type="caution">
    <text evidence="1">The sequence shown here is derived from an EMBL/GenBank/DDBJ whole genome shotgun (WGS) entry which is preliminary data.</text>
</comment>
<sequence length="291" mass="32276">MKRLLLIVPLVALAGLLTGCEDDNAVVLPVPAAPQGVYSITGDEAVWLYWNGIYDRSVRQYVIWRSADPQTNYVEIGRRAAVDNPNLDLLIYEYPDSSVINGQTYYYAVSAINADGQESDLSAEDVHDTPRPQGTVTLFPTNIAPELSGFNFETGSPVSDTSYIADIFIDMTSDVYYINVTDTGTDIMDMGYTADFDTTVSESPSIDTRVGWAELPWVELIDGHTYVIWTWDNHFAKIRVQQFNPSGSVSFQWAWQVDPGNPQLVPAMGSLARPAHTADYTVKLRANSARE</sequence>
<dbReference type="AlphaFoldDB" id="A0A855XCH3"/>
<dbReference type="PROSITE" id="PS51257">
    <property type="entry name" value="PROKAR_LIPOPROTEIN"/>
    <property type="match status" value="1"/>
</dbReference>
<accession>A0A855XCH3</accession>
<evidence type="ECO:0000313" key="2">
    <source>
        <dbReference type="Proteomes" id="UP000250918"/>
    </source>
</evidence>
<dbReference type="Gene3D" id="2.60.40.10">
    <property type="entry name" value="Immunoglobulins"/>
    <property type="match status" value="1"/>
</dbReference>
<dbReference type="SUPFAM" id="SSF49265">
    <property type="entry name" value="Fibronectin type III"/>
    <property type="match status" value="1"/>
</dbReference>
<evidence type="ECO:0000313" key="1">
    <source>
        <dbReference type="EMBL" id="PWB76420.1"/>
    </source>
</evidence>